<dbReference type="RefSeq" id="WP_151571731.1">
    <property type="nucleotide sequence ID" value="NZ_WBOT01000001.1"/>
</dbReference>
<gene>
    <name evidence="3" type="ORF">F7732_00270</name>
</gene>
<dbReference type="AlphaFoldDB" id="A0A7V7V1X6"/>
<organism evidence="3 4">
    <name type="scientific">Bacillus mesophilum</name>
    <dbReference type="NCBI Taxonomy" id="1071718"/>
    <lineage>
        <taxon>Bacteria</taxon>
        <taxon>Bacillati</taxon>
        <taxon>Bacillota</taxon>
        <taxon>Bacilli</taxon>
        <taxon>Bacillales</taxon>
        <taxon>Bacillaceae</taxon>
        <taxon>Bacillus</taxon>
    </lineage>
</organism>
<dbReference type="Proteomes" id="UP000441354">
    <property type="component" value="Unassembled WGS sequence"/>
</dbReference>
<evidence type="ECO:0000313" key="3">
    <source>
        <dbReference type="EMBL" id="KAB2335897.1"/>
    </source>
</evidence>
<dbReference type="InterPro" id="IPR001387">
    <property type="entry name" value="Cro/C1-type_HTH"/>
</dbReference>
<dbReference type="GO" id="GO:0003677">
    <property type="term" value="F:DNA binding"/>
    <property type="evidence" value="ECO:0007669"/>
    <property type="project" value="UniProtKB-KW"/>
</dbReference>
<feature type="domain" description="HTH cro/C1-type" evidence="2">
    <location>
        <begin position="7"/>
        <end position="61"/>
    </location>
</feature>
<dbReference type="EMBL" id="WBOT01000001">
    <property type="protein sequence ID" value="KAB2335897.1"/>
    <property type="molecule type" value="Genomic_DNA"/>
</dbReference>
<evidence type="ECO:0000259" key="2">
    <source>
        <dbReference type="PROSITE" id="PS50943"/>
    </source>
</evidence>
<dbReference type="PROSITE" id="PS50943">
    <property type="entry name" value="HTH_CROC1"/>
    <property type="match status" value="1"/>
</dbReference>
<dbReference type="SUPFAM" id="SSF47413">
    <property type="entry name" value="lambda repressor-like DNA-binding domains"/>
    <property type="match status" value="1"/>
</dbReference>
<dbReference type="Gene3D" id="1.10.260.40">
    <property type="entry name" value="lambda repressor-like DNA-binding domains"/>
    <property type="match status" value="1"/>
</dbReference>
<keyword evidence="1" id="KW-0238">DNA-binding</keyword>
<accession>A0A7V7V1X6</accession>
<evidence type="ECO:0000313" key="4">
    <source>
        <dbReference type="Proteomes" id="UP000441354"/>
    </source>
</evidence>
<protein>
    <submittedName>
        <fullName evidence="3">Helix-turn-helix transcriptional regulator</fullName>
    </submittedName>
</protein>
<dbReference type="CDD" id="cd00093">
    <property type="entry name" value="HTH_XRE"/>
    <property type="match status" value="1"/>
</dbReference>
<sequence>MSIGTRITKLRKQANLTQQGLADKLGITRAALSHYEKDRRDMDSSLLIKLSDFFEVSTDFLLKGEDFHQQAKKALEDPDTQIAARDGDISDEDAVELLEWLLKREKGRKPGDKQN</sequence>
<keyword evidence="4" id="KW-1185">Reference proteome</keyword>
<reference evidence="3 4" key="1">
    <citation type="journal article" date="2014" name="Arch. Microbiol.">
        <title>Bacillus mesophilum sp. nov., strain IITR-54T, a novel 4-chlorobiphenyl dechlorinating bacterium.</title>
        <authorList>
            <person name="Manickam N."/>
            <person name="Singh N.K."/>
            <person name="Bajaj A."/>
            <person name="Kumar R.M."/>
            <person name="Kaur G."/>
            <person name="Kaur N."/>
            <person name="Bala M."/>
            <person name="Kumar A."/>
            <person name="Mayilraj S."/>
        </authorList>
    </citation>
    <scope>NUCLEOTIDE SEQUENCE [LARGE SCALE GENOMIC DNA]</scope>
    <source>
        <strain evidence="3 4">IITR-54</strain>
    </source>
</reference>
<dbReference type="SMART" id="SM00530">
    <property type="entry name" value="HTH_XRE"/>
    <property type="match status" value="1"/>
</dbReference>
<dbReference type="Pfam" id="PF01381">
    <property type="entry name" value="HTH_3"/>
    <property type="match status" value="1"/>
</dbReference>
<name>A0A7V7V1X6_9BACI</name>
<dbReference type="PANTHER" id="PTHR46558:SF14">
    <property type="entry name" value="HTH-TYPE TRANSCRIPTIONAL REGULATOR ANSR"/>
    <property type="match status" value="1"/>
</dbReference>
<proteinExistence type="predicted"/>
<comment type="caution">
    <text evidence="3">The sequence shown here is derived from an EMBL/GenBank/DDBJ whole genome shotgun (WGS) entry which is preliminary data.</text>
</comment>
<dbReference type="OrthoDB" id="72638at2"/>
<dbReference type="PANTHER" id="PTHR46558">
    <property type="entry name" value="TRACRIPTIONAL REGULATORY PROTEIN-RELATED-RELATED"/>
    <property type="match status" value="1"/>
</dbReference>
<dbReference type="InterPro" id="IPR010982">
    <property type="entry name" value="Lambda_DNA-bd_dom_sf"/>
</dbReference>
<evidence type="ECO:0000256" key="1">
    <source>
        <dbReference type="ARBA" id="ARBA00023125"/>
    </source>
</evidence>